<evidence type="ECO:0000313" key="2">
    <source>
        <dbReference type="EMBL" id="SDD46720.1"/>
    </source>
</evidence>
<dbReference type="PANTHER" id="PTHR43157">
    <property type="entry name" value="PHOSPHATIDYLINOSITOL-GLYCAN BIOSYNTHESIS CLASS F PROTEIN-RELATED"/>
    <property type="match status" value="1"/>
</dbReference>
<sequence length="270" mass="29819">MTILLTGSTSGIGWETLKTLYHHADQWILPVRNIQKAEELFQKLPNQDRLKIYQFDLSNIKKTHEVAAEIKSNHPQIDVLINNAGGMFPGGKKTAEGLDMTFAVNHLGPMALTKALLPTLSKKTSKIIYVSSEAHRIPGLDLNDLMLDNYSSTITAYGAVKLYNILASKYLTSQGYQSYSLHPGAVKTAFGAETDPISKAIIRATQIFFISPRKGAETTIHLIKTPLEGLQNGAYYVRKKPKKTSQLAQSVSLAQKLWSKSEETLSKLGC</sequence>
<dbReference type="RefSeq" id="WP_087940288.1">
    <property type="nucleotide sequence ID" value="NZ_FNAC01000031.1"/>
</dbReference>
<name>A0A1G6UZ90_9BACT</name>
<reference evidence="3" key="1">
    <citation type="submission" date="2016-10" db="EMBL/GenBank/DDBJ databases">
        <authorList>
            <person name="Varghese N."/>
            <person name="Submissions S."/>
        </authorList>
    </citation>
    <scope>NUCLEOTIDE SEQUENCE [LARGE SCALE GENOMIC DNA]</scope>
    <source>
        <strain evidence="3">DSM 23095</strain>
    </source>
</reference>
<dbReference type="InterPro" id="IPR002347">
    <property type="entry name" value="SDR_fam"/>
</dbReference>
<dbReference type="OrthoDB" id="597510at2"/>
<evidence type="ECO:0000313" key="3">
    <source>
        <dbReference type="Proteomes" id="UP000199060"/>
    </source>
</evidence>
<accession>A0A1G6UZ90</accession>
<dbReference type="STRING" id="686796.SAMN04488104_103142"/>
<dbReference type="AlphaFoldDB" id="A0A1G6UZ90"/>
<evidence type="ECO:0000256" key="1">
    <source>
        <dbReference type="ARBA" id="ARBA00023002"/>
    </source>
</evidence>
<protein>
    <submittedName>
        <fullName evidence="2">Short-chain dehydrogenase</fullName>
    </submittedName>
</protein>
<keyword evidence="1" id="KW-0560">Oxidoreductase</keyword>
<dbReference type="EMBL" id="FNAC01000031">
    <property type="protein sequence ID" value="SDD46720.1"/>
    <property type="molecule type" value="Genomic_DNA"/>
</dbReference>
<organism evidence="2 3">
    <name type="scientific">Algoriphagus faecimaris</name>
    <dbReference type="NCBI Taxonomy" id="686796"/>
    <lineage>
        <taxon>Bacteria</taxon>
        <taxon>Pseudomonadati</taxon>
        <taxon>Bacteroidota</taxon>
        <taxon>Cytophagia</taxon>
        <taxon>Cytophagales</taxon>
        <taxon>Cyclobacteriaceae</taxon>
        <taxon>Algoriphagus</taxon>
    </lineage>
</organism>
<dbReference type="InterPro" id="IPR036291">
    <property type="entry name" value="NAD(P)-bd_dom_sf"/>
</dbReference>
<dbReference type="Pfam" id="PF00106">
    <property type="entry name" value="adh_short"/>
    <property type="match status" value="1"/>
</dbReference>
<keyword evidence="3" id="KW-1185">Reference proteome</keyword>
<dbReference type="PRINTS" id="PR00081">
    <property type="entry name" value="GDHRDH"/>
</dbReference>
<dbReference type="PANTHER" id="PTHR43157:SF73">
    <property type="entry name" value="WW DOMAIN-CONTAINING OXIDOREDUCTASE-LIKE PROTEIN"/>
    <property type="match status" value="1"/>
</dbReference>
<gene>
    <name evidence="2" type="ORF">SAMN04488104_103142</name>
</gene>
<dbReference type="GO" id="GO:0016491">
    <property type="term" value="F:oxidoreductase activity"/>
    <property type="evidence" value="ECO:0007669"/>
    <property type="project" value="UniProtKB-KW"/>
</dbReference>
<dbReference type="SUPFAM" id="SSF51735">
    <property type="entry name" value="NAD(P)-binding Rossmann-fold domains"/>
    <property type="match status" value="1"/>
</dbReference>
<dbReference type="Proteomes" id="UP000199060">
    <property type="component" value="Unassembled WGS sequence"/>
</dbReference>
<proteinExistence type="predicted"/>
<dbReference type="Gene3D" id="3.40.50.720">
    <property type="entry name" value="NAD(P)-binding Rossmann-like Domain"/>
    <property type="match status" value="1"/>
</dbReference>